<dbReference type="PRINTS" id="PR00038">
    <property type="entry name" value="HTHLUXR"/>
</dbReference>
<evidence type="ECO:0000256" key="3">
    <source>
        <dbReference type="ARBA" id="ARBA00023163"/>
    </source>
</evidence>
<dbReference type="RefSeq" id="WP_071016664.1">
    <property type="nucleotide sequence ID" value="NZ_CP017755.1"/>
</dbReference>
<gene>
    <name evidence="5" type="ORF">BKK80_23360</name>
</gene>
<organism evidence="5 6">
    <name type="scientific">Cupriavidus malaysiensis</name>
    <dbReference type="NCBI Taxonomy" id="367825"/>
    <lineage>
        <taxon>Bacteria</taxon>
        <taxon>Pseudomonadati</taxon>
        <taxon>Pseudomonadota</taxon>
        <taxon>Betaproteobacteria</taxon>
        <taxon>Burkholderiales</taxon>
        <taxon>Burkholderiaceae</taxon>
        <taxon>Cupriavidus</taxon>
    </lineage>
</organism>
<dbReference type="InterPro" id="IPR036388">
    <property type="entry name" value="WH-like_DNA-bd_sf"/>
</dbReference>
<dbReference type="SMART" id="SM00421">
    <property type="entry name" value="HTH_LUXR"/>
    <property type="match status" value="1"/>
</dbReference>
<protein>
    <recommendedName>
        <fullName evidence="4">HTH luxR-type domain-containing protein</fullName>
    </recommendedName>
</protein>
<dbReference type="Pfam" id="PF00196">
    <property type="entry name" value="GerE"/>
    <property type="match status" value="1"/>
</dbReference>
<keyword evidence="3" id="KW-0804">Transcription</keyword>
<evidence type="ECO:0000313" key="6">
    <source>
        <dbReference type="Proteomes" id="UP000177515"/>
    </source>
</evidence>
<keyword evidence="6" id="KW-1185">Reference proteome</keyword>
<evidence type="ECO:0000259" key="4">
    <source>
        <dbReference type="PROSITE" id="PS50043"/>
    </source>
</evidence>
<evidence type="ECO:0000256" key="2">
    <source>
        <dbReference type="ARBA" id="ARBA00023125"/>
    </source>
</evidence>
<dbReference type="PROSITE" id="PS50043">
    <property type="entry name" value="HTH_LUXR_2"/>
    <property type="match status" value="1"/>
</dbReference>
<dbReference type="Proteomes" id="UP000177515">
    <property type="component" value="Chromosome 2"/>
</dbReference>
<evidence type="ECO:0000256" key="1">
    <source>
        <dbReference type="ARBA" id="ARBA00023015"/>
    </source>
</evidence>
<dbReference type="CDD" id="cd06170">
    <property type="entry name" value="LuxR_C_like"/>
    <property type="match status" value="1"/>
</dbReference>
<dbReference type="EMBL" id="CP017755">
    <property type="protein sequence ID" value="AOZ08837.1"/>
    <property type="molecule type" value="Genomic_DNA"/>
</dbReference>
<accession>A0ABM6FAU8</accession>
<dbReference type="PANTHER" id="PTHR44688:SF16">
    <property type="entry name" value="DNA-BINDING TRANSCRIPTIONAL ACTIVATOR DEVR_DOSR"/>
    <property type="match status" value="1"/>
</dbReference>
<dbReference type="PANTHER" id="PTHR44688">
    <property type="entry name" value="DNA-BINDING TRANSCRIPTIONAL ACTIVATOR DEVR_DOSR"/>
    <property type="match status" value="1"/>
</dbReference>
<proteinExistence type="predicted"/>
<dbReference type="InterPro" id="IPR000792">
    <property type="entry name" value="Tscrpt_reg_LuxR_C"/>
</dbReference>
<sequence>MNALLLESSPLLRIALQQMLLATPGIQQVLCVELVDLLGGYTAPRDEVMLVLGVARWDPRGEEMFKLICRIIGARHVLLLADLSSPGQMPAAPVAGRLSWAARSAEPAVIEVAIQRCLAGVLGQGGARGAPDAAREVDDADGSADAGQGAGKDRRWIIAEAHRLQLTVRQYEVLVLLSRGYPLKTISRMLNISMATVKTHARMVYRRLRARNKGEAVYAARRLGSRLLLAEASAVPGA</sequence>
<reference evidence="5 6" key="1">
    <citation type="submission" date="2016-10" db="EMBL/GenBank/DDBJ databases">
        <title>Complete genome sequences of three Cupriavidus strains isolated from various Malaysian environments.</title>
        <authorList>
            <person name="Abdullah A.A.-A."/>
            <person name="Shafie N.A.H."/>
            <person name="Lau N.S."/>
        </authorList>
    </citation>
    <scope>NUCLEOTIDE SEQUENCE [LARGE SCALE GENOMIC DNA]</scope>
    <source>
        <strain evidence="5 6">USMAA1020</strain>
    </source>
</reference>
<keyword evidence="1" id="KW-0805">Transcription regulation</keyword>
<name>A0ABM6FAU8_9BURK</name>
<dbReference type="SUPFAM" id="SSF46894">
    <property type="entry name" value="C-terminal effector domain of the bipartite response regulators"/>
    <property type="match status" value="1"/>
</dbReference>
<evidence type="ECO:0000313" key="5">
    <source>
        <dbReference type="EMBL" id="AOZ08837.1"/>
    </source>
</evidence>
<feature type="domain" description="HTH luxR-type" evidence="4">
    <location>
        <begin position="159"/>
        <end position="224"/>
    </location>
</feature>
<dbReference type="Gene3D" id="1.10.10.10">
    <property type="entry name" value="Winged helix-like DNA-binding domain superfamily/Winged helix DNA-binding domain"/>
    <property type="match status" value="1"/>
</dbReference>
<keyword evidence="2" id="KW-0238">DNA-binding</keyword>
<dbReference type="InterPro" id="IPR016032">
    <property type="entry name" value="Sig_transdc_resp-reg_C-effctor"/>
</dbReference>